<dbReference type="RefSeq" id="WP_166659393.1">
    <property type="nucleotide sequence ID" value="NZ_SNXZ01000006.1"/>
</dbReference>
<name>A0A4R6S3H2_LABRH</name>
<dbReference type="EMBL" id="SNXZ01000006">
    <property type="protein sequence ID" value="TDP93843.1"/>
    <property type="molecule type" value="Genomic_DNA"/>
</dbReference>
<comment type="caution">
    <text evidence="1">The sequence shown here is derived from an EMBL/GenBank/DDBJ whole genome shotgun (WGS) entry which is preliminary data.</text>
</comment>
<accession>A0A4R6S3H2</accession>
<dbReference type="Proteomes" id="UP000295444">
    <property type="component" value="Unassembled WGS sequence"/>
</dbReference>
<gene>
    <name evidence="1" type="ORF">EV186_106237</name>
</gene>
<protein>
    <submittedName>
        <fullName evidence="1">Uncharacterized protein</fullName>
    </submittedName>
</protein>
<reference evidence="1 2" key="1">
    <citation type="submission" date="2019-03" db="EMBL/GenBank/DDBJ databases">
        <title>Genomic Encyclopedia of Type Strains, Phase IV (KMG-IV): sequencing the most valuable type-strain genomes for metagenomic binning, comparative biology and taxonomic classification.</title>
        <authorList>
            <person name="Goeker M."/>
        </authorList>
    </citation>
    <scope>NUCLEOTIDE SEQUENCE [LARGE SCALE GENOMIC DNA]</scope>
    <source>
        <strain evidence="1 2">DSM 45361</strain>
    </source>
</reference>
<evidence type="ECO:0000313" key="1">
    <source>
        <dbReference type="EMBL" id="TDP93843.1"/>
    </source>
</evidence>
<dbReference type="AlphaFoldDB" id="A0A4R6S3H2"/>
<keyword evidence="2" id="KW-1185">Reference proteome</keyword>
<organism evidence="1 2">
    <name type="scientific">Labedaea rhizosphaerae</name>
    <dbReference type="NCBI Taxonomy" id="598644"/>
    <lineage>
        <taxon>Bacteria</taxon>
        <taxon>Bacillati</taxon>
        <taxon>Actinomycetota</taxon>
        <taxon>Actinomycetes</taxon>
        <taxon>Pseudonocardiales</taxon>
        <taxon>Pseudonocardiaceae</taxon>
        <taxon>Labedaea</taxon>
    </lineage>
</organism>
<evidence type="ECO:0000313" key="2">
    <source>
        <dbReference type="Proteomes" id="UP000295444"/>
    </source>
</evidence>
<proteinExistence type="predicted"/>
<sequence length="50" mass="5843">MSEIETSYGESIYRLERRTTRTDLNVLKMLRHMGIPETTEAEVDEVLDGR</sequence>